<comment type="caution">
    <text evidence="6">The sequence shown here is derived from an EMBL/GenBank/DDBJ whole genome shotgun (WGS) entry which is preliminary data.</text>
</comment>
<name>A0A6V8HJX0_TALPI</name>
<dbReference type="PANTHER" id="PTHR43712:SF11">
    <property type="entry name" value="O-METHYLTRANSFERASE (AFU_ORTHOLOGUE AFUA_2G17820)-RELATED"/>
    <property type="match status" value="1"/>
</dbReference>
<dbReference type="Pfam" id="PF00891">
    <property type="entry name" value="Methyltransf_2"/>
    <property type="match status" value="1"/>
</dbReference>
<reference evidence="7" key="1">
    <citation type="journal article" date="2015" name="Genome Announc.">
        <title>Draft genome sequence of Talaromyces cellulolyticus strain Y-94, a source of lignocellulosic biomass-degrading enzymes.</title>
        <authorList>
            <person name="Fujii T."/>
            <person name="Koike H."/>
            <person name="Sawayama S."/>
            <person name="Yano S."/>
            <person name="Inoue H."/>
        </authorList>
    </citation>
    <scope>NUCLEOTIDE SEQUENCE [LARGE SCALE GENOMIC DNA]</scope>
    <source>
        <strain evidence="7">Y-94</strain>
    </source>
</reference>
<dbReference type="PIRSF" id="PIRSF005739">
    <property type="entry name" value="O-mtase"/>
    <property type="match status" value="1"/>
</dbReference>
<sequence length="410" mass="45745">MSSIEQLTVLLNEAAESLPAQGPINDEKRNAFYAAYENVRKAIETPIDAAVRVLFGGYDAVALRVAMDTQIFNQLATAGGQSKSISELAKPSGADPLLLNRFIRILAASGLVKETGEGEYASVPLTGAFSDMSPLSKSAFHISDKAQMRSLSNANSLAKLPQYLQKTNYQNPNDSWDGPFQFGEATNLQYFEWIEQDPKHQEAFNTHMTLQRMERGPNWFDFYPVQERLLDTDKDTSKKFLVDLGGGVGHDLAAFTEKYPDLASRLVLEDLGHVLADVDKQQFKLHPGIERVPTDLFQEQTVKGAKVYYLRTVLHDWPDKQAKQILKKIHEAMTNDSVLILNENALPDEYVGGFQARVDILMMSILSGIDRTCKQFHKLLEESGFEVLGTYRPQTLSPGAGTIFEAVKKH</sequence>
<evidence type="ECO:0000256" key="3">
    <source>
        <dbReference type="ARBA" id="ARBA00022691"/>
    </source>
</evidence>
<gene>
    <name evidence="6" type="ORF">TCE0_042f15427</name>
</gene>
<dbReference type="InterPro" id="IPR016461">
    <property type="entry name" value="COMT-like"/>
</dbReference>
<dbReference type="AlphaFoldDB" id="A0A6V8HJX0"/>
<evidence type="ECO:0000256" key="4">
    <source>
        <dbReference type="PIRSR" id="PIRSR005739-1"/>
    </source>
</evidence>
<keyword evidence="7" id="KW-1185">Reference proteome</keyword>
<dbReference type="Gene3D" id="3.40.50.150">
    <property type="entry name" value="Vaccinia Virus protein VP39"/>
    <property type="match status" value="1"/>
</dbReference>
<dbReference type="PROSITE" id="PS51683">
    <property type="entry name" value="SAM_OMT_II"/>
    <property type="match status" value="1"/>
</dbReference>
<proteinExistence type="predicted"/>
<feature type="domain" description="O-methyltransferase C-terminal" evidence="5">
    <location>
        <begin position="225"/>
        <end position="386"/>
    </location>
</feature>
<dbReference type="GO" id="GO:0008171">
    <property type="term" value="F:O-methyltransferase activity"/>
    <property type="evidence" value="ECO:0007669"/>
    <property type="project" value="InterPro"/>
</dbReference>
<keyword evidence="3" id="KW-0949">S-adenosyl-L-methionine</keyword>
<evidence type="ECO:0000256" key="1">
    <source>
        <dbReference type="ARBA" id="ARBA00022603"/>
    </source>
</evidence>
<dbReference type="GO" id="GO:0046983">
    <property type="term" value="F:protein dimerization activity"/>
    <property type="evidence" value="ECO:0007669"/>
    <property type="project" value="InterPro"/>
</dbReference>
<evidence type="ECO:0000259" key="5">
    <source>
        <dbReference type="Pfam" id="PF00891"/>
    </source>
</evidence>
<organism evidence="6 7">
    <name type="scientific">Talaromyces pinophilus</name>
    <name type="common">Penicillium pinophilum</name>
    <dbReference type="NCBI Taxonomy" id="128442"/>
    <lineage>
        <taxon>Eukaryota</taxon>
        <taxon>Fungi</taxon>
        <taxon>Dikarya</taxon>
        <taxon>Ascomycota</taxon>
        <taxon>Pezizomycotina</taxon>
        <taxon>Eurotiomycetes</taxon>
        <taxon>Eurotiomycetidae</taxon>
        <taxon>Eurotiales</taxon>
        <taxon>Trichocomaceae</taxon>
        <taxon>Talaromyces</taxon>
        <taxon>Talaromyces sect. Talaromyces</taxon>
    </lineage>
</organism>
<evidence type="ECO:0000256" key="2">
    <source>
        <dbReference type="ARBA" id="ARBA00022679"/>
    </source>
</evidence>
<dbReference type="EMBL" id="DF933838">
    <property type="protein sequence ID" value="GAM41920.1"/>
    <property type="molecule type" value="Genomic_DNA"/>
</dbReference>
<dbReference type="PANTHER" id="PTHR43712">
    <property type="entry name" value="PUTATIVE (AFU_ORTHOLOGUE AFUA_4G14580)-RELATED"/>
    <property type="match status" value="1"/>
</dbReference>
<dbReference type="GO" id="GO:0032259">
    <property type="term" value="P:methylation"/>
    <property type="evidence" value="ECO:0007669"/>
    <property type="project" value="UniProtKB-KW"/>
</dbReference>
<dbReference type="SUPFAM" id="SSF53335">
    <property type="entry name" value="S-adenosyl-L-methionine-dependent methyltransferases"/>
    <property type="match status" value="1"/>
</dbReference>
<protein>
    <recommendedName>
        <fullName evidence="5">O-methyltransferase C-terminal domain-containing protein</fullName>
    </recommendedName>
</protein>
<dbReference type="Proteomes" id="UP000053095">
    <property type="component" value="Unassembled WGS sequence"/>
</dbReference>
<dbReference type="InterPro" id="IPR036390">
    <property type="entry name" value="WH_DNA-bd_sf"/>
</dbReference>
<keyword evidence="2" id="KW-0808">Transferase</keyword>
<accession>A0A6V8HJX0</accession>
<dbReference type="InterPro" id="IPR029063">
    <property type="entry name" value="SAM-dependent_MTases_sf"/>
</dbReference>
<dbReference type="SUPFAM" id="SSF46785">
    <property type="entry name" value="Winged helix' DNA-binding domain"/>
    <property type="match status" value="1"/>
</dbReference>
<evidence type="ECO:0000313" key="7">
    <source>
        <dbReference type="Proteomes" id="UP000053095"/>
    </source>
</evidence>
<dbReference type="InterPro" id="IPR001077">
    <property type="entry name" value="COMT_C"/>
</dbReference>
<keyword evidence="1" id="KW-0489">Methyltransferase</keyword>
<dbReference type="InterPro" id="IPR036388">
    <property type="entry name" value="WH-like_DNA-bd_sf"/>
</dbReference>
<evidence type="ECO:0000313" key="6">
    <source>
        <dbReference type="EMBL" id="GAM41920.1"/>
    </source>
</evidence>
<feature type="active site" description="Proton acceptor" evidence="4">
    <location>
        <position position="315"/>
    </location>
</feature>
<dbReference type="Gene3D" id="1.10.10.10">
    <property type="entry name" value="Winged helix-like DNA-binding domain superfamily/Winged helix DNA-binding domain"/>
    <property type="match status" value="1"/>
</dbReference>